<dbReference type="Gene3D" id="3.40.50.720">
    <property type="entry name" value="NAD(P)-binding Rossmann-like Domain"/>
    <property type="match status" value="1"/>
</dbReference>
<keyword evidence="5" id="KW-1185">Reference proteome</keyword>
<evidence type="ECO:0008006" key="6">
    <source>
        <dbReference type="Google" id="ProtNLM"/>
    </source>
</evidence>
<dbReference type="InterPro" id="IPR002347">
    <property type="entry name" value="SDR_fam"/>
</dbReference>
<evidence type="ECO:0000256" key="2">
    <source>
        <dbReference type="ARBA" id="ARBA00022857"/>
    </source>
</evidence>
<sequence>MSVLAQWIREAAPPKSSFKVDDIPDLSGKVIIVTGASAGIGKETTKALLAHGAKVYIAARNQSQSEETIRQLKETTGSEAVFLKLDLANLKAIKAAAEEFLSKETQLHVLFNNAGVMVPPVELVTTDGYDLQFGTNVLGHFYFTKLLLPTMIETAKTSSDGKARVVTTSSSGHLFGNLDFETFKDGPKRRKPTNSLYCQSKFGNVVFATELARRYGDQGIVSTSLNPGNIKSDLQRHVPAIARSFINTFVLWDTPKGALTQLYAGTAPAAAELNGKYLVPWARVSSPRKETQDPELGKKLWNWLEEEVKDI</sequence>
<evidence type="ECO:0000256" key="1">
    <source>
        <dbReference type="ARBA" id="ARBA00006484"/>
    </source>
</evidence>
<reference evidence="4 5" key="1">
    <citation type="submission" date="2014-04" db="EMBL/GenBank/DDBJ databases">
        <title>Evolutionary Origins and Diversification of the Mycorrhizal Mutualists.</title>
        <authorList>
            <consortium name="DOE Joint Genome Institute"/>
            <consortium name="Mycorrhizal Genomics Consortium"/>
            <person name="Kohler A."/>
            <person name="Kuo A."/>
            <person name="Nagy L.G."/>
            <person name="Floudas D."/>
            <person name="Copeland A."/>
            <person name="Barry K.W."/>
            <person name="Cichocki N."/>
            <person name="Veneault-Fourrey C."/>
            <person name="LaButti K."/>
            <person name="Lindquist E.A."/>
            <person name="Lipzen A."/>
            <person name="Lundell T."/>
            <person name="Morin E."/>
            <person name="Murat C."/>
            <person name="Riley R."/>
            <person name="Ohm R."/>
            <person name="Sun H."/>
            <person name="Tunlid A."/>
            <person name="Henrissat B."/>
            <person name="Grigoriev I.V."/>
            <person name="Hibbett D.S."/>
            <person name="Martin F."/>
        </authorList>
    </citation>
    <scope>NUCLEOTIDE SEQUENCE [LARGE SCALE GENOMIC DNA]</scope>
    <source>
        <strain evidence="4 5">MD-312</strain>
    </source>
</reference>
<dbReference type="InterPro" id="IPR036291">
    <property type="entry name" value="NAD(P)-bd_dom_sf"/>
</dbReference>
<dbReference type="EMBL" id="KN839844">
    <property type="protein sequence ID" value="KIJ65114.1"/>
    <property type="molecule type" value="Genomic_DNA"/>
</dbReference>
<comment type="similarity">
    <text evidence="1">Belongs to the short-chain dehydrogenases/reductases (SDR) family.</text>
</comment>
<dbReference type="GO" id="GO:0016491">
    <property type="term" value="F:oxidoreductase activity"/>
    <property type="evidence" value="ECO:0007669"/>
    <property type="project" value="UniProtKB-KW"/>
</dbReference>
<evidence type="ECO:0000256" key="3">
    <source>
        <dbReference type="ARBA" id="ARBA00023002"/>
    </source>
</evidence>
<dbReference type="PANTHER" id="PTHR24320">
    <property type="entry name" value="RETINOL DEHYDROGENASE"/>
    <property type="match status" value="1"/>
</dbReference>
<keyword evidence="3" id="KW-0560">Oxidoreductase</keyword>
<protein>
    <recommendedName>
        <fullName evidence="6">NAD(P)-binding protein</fullName>
    </recommendedName>
</protein>
<proteinExistence type="inferred from homology"/>
<gene>
    <name evidence="4" type="ORF">HYDPIDRAFT_131388</name>
</gene>
<keyword evidence="2" id="KW-0521">NADP</keyword>
<dbReference type="Proteomes" id="UP000053820">
    <property type="component" value="Unassembled WGS sequence"/>
</dbReference>
<dbReference type="PANTHER" id="PTHR24320:SF236">
    <property type="entry name" value="SHORT-CHAIN DEHYDROGENASE-RELATED"/>
    <property type="match status" value="1"/>
</dbReference>
<organism evidence="4 5">
    <name type="scientific">Hydnomerulius pinastri MD-312</name>
    <dbReference type="NCBI Taxonomy" id="994086"/>
    <lineage>
        <taxon>Eukaryota</taxon>
        <taxon>Fungi</taxon>
        <taxon>Dikarya</taxon>
        <taxon>Basidiomycota</taxon>
        <taxon>Agaricomycotina</taxon>
        <taxon>Agaricomycetes</taxon>
        <taxon>Agaricomycetidae</taxon>
        <taxon>Boletales</taxon>
        <taxon>Boletales incertae sedis</taxon>
        <taxon>Leucogyrophana</taxon>
    </lineage>
</organism>
<dbReference type="PRINTS" id="PR00081">
    <property type="entry name" value="GDHRDH"/>
</dbReference>
<accession>A0A0C9VHJ6</accession>
<dbReference type="AlphaFoldDB" id="A0A0C9VHJ6"/>
<evidence type="ECO:0000313" key="5">
    <source>
        <dbReference type="Proteomes" id="UP000053820"/>
    </source>
</evidence>
<dbReference type="HOGENOM" id="CLU_010194_44_6_1"/>
<name>A0A0C9VHJ6_9AGAM</name>
<dbReference type="Pfam" id="PF00106">
    <property type="entry name" value="adh_short"/>
    <property type="match status" value="1"/>
</dbReference>
<evidence type="ECO:0000313" key="4">
    <source>
        <dbReference type="EMBL" id="KIJ65114.1"/>
    </source>
</evidence>
<dbReference type="CDD" id="cd05327">
    <property type="entry name" value="retinol-DH_like_SDR_c_like"/>
    <property type="match status" value="1"/>
</dbReference>
<dbReference type="SUPFAM" id="SSF51735">
    <property type="entry name" value="NAD(P)-binding Rossmann-fold domains"/>
    <property type="match status" value="1"/>
</dbReference>
<dbReference type="OrthoDB" id="191139at2759"/>